<dbReference type="GO" id="GO:0008289">
    <property type="term" value="F:lipid binding"/>
    <property type="evidence" value="ECO:0007669"/>
    <property type="project" value="UniProtKB-KW"/>
</dbReference>
<name>A0A445HPH3_GLYSO</name>
<evidence type="ECO:0000313" key="13">
    <source>
        <dbReference type="EMBL" id="RZB75472.1"/>
    </source>
</evidence>
<dbReference type="InterPro" id="IPR035892">
    <property type="entry name" value="C2_domain_sf"/>
</dbReference>
<evidence type="ECO:0000256" key="1">
    <source>
        <dbReference type="ARBA" id="ARBA00004123"/>
    </source>
</evidence>
<dbReference type="GO" id="GO:0005886">
    <property type="term" value="C:plasma membrane"/>
    <property type="evidence" value="ECO:0007669"/>
    <property type="project" value="UniProtKB-SubCell"/>
</dbReference>
<dbReference type="GO" id="GO:0009738">
    <property type="term" value="P:abscisic acid-activated signaling pathway"/>
    <property type="evidence" value="ECO:0007669"/>
    <property type="project" value="UniProtKB-KW"/>
</dbReference>
<comment type="subcellular location">
    <subcellularLocation>
        <location evidence="2">Cell membrane</location>
    </subcellularLocation>
    <subcellularLocation>
        <location evidence="1">Nucleus</location>
    </subcellularLocation>
</comment>
<keyword evidence="7" id="KW-0106">Calcium</keyword>
<comment type="caution">
    <text evidence="13">The sequence shown here is derived from an EMBL/GenBank/DDBJ whole genome shotgun (WGS) entry which is preliminary data.</text>
</comment>
<feature type="domain" description="C2" evidence="12">
    <location>
        <begin position="1"/>
        <end position="110"/>
    </location>
</feature>
<dbReference type="PANTHER" id="PTHR45933">
    <property type="entry name" value="PROTEIN C2-DOMAIN ABA-RELATED 4"/>
    <property type="match status" value="1"/>
</dbReference>
<keyword evidence="10" id="KW-0539">Nucleus</keyword>
<dbReference type="EMBL" id="QZWG01000012">
    <property type="protein sequence ID" value="RZB75472.1"/>
    <property type="molecule type" value="Genomic_DNA"/>
</dbReference>
<evidence type="ECO:0000256" key="11">
    <source>
        <dbReference type="ARBA" id="ARBA00024037"/>
    </source>
</evidence>
<dbReference type="PANTHER" id="PTHR45933:SF6">
    <property type="entry name" value="PROTEIN C2-DOMAIN ABA-RELATED 11"/>
    <property type="match status" value="1"/>
</dbReference>
<keyword evidence="9" id="KW-0472">Membrane</keyword>
<dbReference type="InterPro" id="IPR000008">
    <property type="entry name" value="C2_dom"/>
</dbReference>
<evidence type="ECO:0000256" key="8">
    <source>
        <dbReference type="ARBA" id="ARBA00023121"/>
    </source>
</evidence>
<keyword evidence="5" id="KW-0938">Abscisic acid signaling pathway</keyword>
<sequence length="198" mass="22726">MGKQLGLLKIIVMQGKRLVIQDFKTSDPYVVLKLGNQTKVINSCLNPVWNEELNFTLTKPLGVLNLREREREREREEVFDKDLLKVDDKMGNTFLNLQPIVSVARLRDILRVSSIETTLRKVIPDGENYLVRERNTNCVNGEVVQNVWLRLRGVKYGELELTIKLVTHCRSLINILCLVNQGFWKICTISSTASDQVS</sequence>
<comment type="similarity">
    <text evidence="11">Belongs to the plant CAR protein family.</text>
</comment>
<evidence type="ECO:0000256" key="5">
    <source>
        <dbReference type="ARBA" id="ARBA00022682"/>
    </source>
</evidence>
<evidence type="ECO:0000256" key="4">
    <source>
        <dbReference type="ARBA" id="ARBA00022475"/>
    </source>
</evidence>
<keyword evidence="8" id="KW-0446">Lipid-binding</keyword>
<dbReference type="SUPFAM" id="SSF49562">
    <property type="entry name" value="C2 domain (Calcium/lipid-binding domain, CaLB)"/>
    <property type="match status" value="1"/>
</dbReference>
<dbReference type="GO" id="GO:0005634">
    <property type="term" value="C:nucleus"/>
    <property type="evidence" value="ECO:0007669"/>
    <property type="project" value="UniProtKB-SubCell"/>
</dbReference>
<dbReference type="InterPro" id="IPR044562">
    <property type="entry name" value="CAR1-11"/>
</dbReference>
<accession>A0A445HPH3</accession>
<evidence type="ECO:0000256" key="7">
    <source>
        <dbReference type="ARBA" id="ARBA00022837"/>
    </source>
</evidence>
<evidence type="ECO:0000259" key="12">
    <source>
        <dbReference type="PROSITE" id="PS50004"/>
    </source>
</evidence>
<evidence type="ECO:0000256" key="9">
    <source>
        <dbReference type="ARBA" id="ARBA00023136"/>
    </source>
</evidence>
<dbReference type="GO" id="GO:0005096">
    <property type="term" value="F:GTPase activator activity"/>
    <property type="evidence" value="ECO:0007669"/>
    <property type="project" value="UniProtKB-KW"/>
</dbReference>
<keyword evidence="3" id="KW-0343">GTPase activation</keyword>
<dbReference type="PROSITE" id="PS50004">
    <property type="entry name" value="C2"/>
    <property type="match status" value="1"/>
</dbReference>
<evidence type="ECO:0000313" key="14">
    <source>
        <dbReference type="Proteomes" id="UP000289340"/>
    </source>
</evidence>
<proteinExistence type="inferred from homology"/>
<keyword evidence="14" id="KW-1185">Reference proteome</keyword>
<dbReference type="Pfam" id="PF00168">
    <property type="entry name" value="C2"/>
    <property type="match status" value="1"/>
</dbReference>
<reference evidence="13 14" key="1">
    <citation type="submission" date="2018-09" db="EMBL/GenBank/DDBJ databases">
        <title>A high-quality reference genome of wild soybean provides a powerful tool to mine soybean genomes.</title>
        <authorList>
            <person name="Xie M."/>
            <person name="Chung C.Y.L."/>
            <person name="Li M.-W."/>
            <person name="Wong F.-L."/>
            <person name="Chan T.-F."/>
            <person name="Lam H.-M."/>
        </authorList>
    </citation>
    <scope>NUCLEOTIDE SEQUENCE [LARGE SCALE GENOMIC DNA]</scope>
    <source>
        <strain evidence="14">cv. W05</strain>
        <tissue evidence="13">Hypocotyl of etiolated seedlings</tissue>
    </source>
</reference>
<dbReference type="GO" id="GO:0046872">
    <property type="term" value="F:metal ion binding"/>
    <property type="evidence" value="ECO:0007669"/>
    <property type="project" value="UniProtKB-KW"/>
</dbReference>
<keyword evidence="4" id="KW-1003">Cell membrane</keyword>
<organism evidence="13 14">
    <name type="scientific">Glycine soja</name>
    <name type="common">Wild soybean</name>
    <dbReference type="NCBI Taxonomy" id="3848"/>
    <lineage>
        <taxon>Eukaryota</taxon>
        <taxon>Viridiplantae</taxon>
        <taxon>Streptophyta</taxon>
        <taxon>Embryophyta</taxon>
        <taxon>Tracheophyta</taxon>
        <taxon>Spermatophyta</taxon>
        <taxon>Magnoliopsida</taxon>
        <taxon>eudicotyledons</taxon>
        <taxon>Gunneridae</taxon>
        <taxon>Pentapetalae</taxon>
        <taxon>rosids</taxon>
        <taxon>fabids</taxon>
        <taxon>Fabales</taxon>
        <taxon>Fabaceae</taxon>
        <taxon>Papilionoideae</taxon>
        <taxon>50 kb inversion clade</taxon>
        <taxon>NPAAA clade</taxon>
        <taxon>indigoferoid/millettioid clade</taxon>
        <taxon>Phaseoleae</taxon>
        <taxon>Glycine</taxon>
        <taxon>Glycine subgen. Soja</taxon>
    </lineage>
</organism>
<dbReference type="Proteomes" id="UP000289340">
    <property type="component" value="Chromosome 12"/>
</dbReference>
<evidence type="ECO:0000256" key="2">
    <source>
        <dbReference type="ARBA" id="ARBA00004236"/>
    </source>
</evidence>
<evidence type="ECO:0000256" key="3">
    <source>
        <dbReference type="ARBA" id="ARBA00022468"/>
    </source>
</evidence>
<evidence type="ECO:0000256" key="6">
    <source>
        <dbReference type="ARBA" id="ARBA00022723"/>
    </source>
</evidence>
<protein>
    <submittedName>
        <fullName evidence="13">Protein C2-DOMAIN ABA-RELATED 11</fullName>
    </submittedName>
</protein>
<keyword evidence="6" id="KW-0479">Metal-binding</keyword>
<evidence type="ECO:0000256" key="10">
    <source>
        <dbReference type="ARBA" id="ARBA00023242"/>
    </source>
</evidence>
<dbReference type="Gene3D" id="2.60.40.150">
    <property type="entry name" value="C2 domain"/>
    <property type="match status" value="1"/>
</dbReference>
<dbReference type="AlphaFoldDB" id="A0A445HPH3"/>
<gene>
    <name evidence="13" type="ORF">D0Y65_034078</name>
</gene>
<dbReference type="SMART" id="SM00239">
    <property type="entry name" value="C2"/>
    <property type="match status" value="1"/>
</dbReference>